<evidence type="ECO:0000313" key="6">
    <source>
        <dbReference type="Proteomes" id="UP000039865"/>
    </source>
</evidence>
<dbReference type="EMBL" id="CCKQ01011344">
    <property type="protein sequence ID" value="CDW82895.1"/>
    <property type="molecule type" value="Genomic_DNA"/>
</dbReference>
<keyword evidence="4" id="KW-0175">Coiled coil</keyword>
<dbReference type="InterPro" id="IPR020472">
    <property type="entry name" value="WD40_PAC1"/>
</dbReference>
<dbReference type="InterPro" id="IPR015943">
    <property type="entry name" value="WD40/YVTN_repeat-like_dom_sf"/>
</dbReference>
<feature type="repeat" description="WD" evidence="3">
    <location>
        <begin position="373"/>
        <end position="414"/>
    </location>
</feature>
<feature type="repeat" description="WD" evidence="3">
    <location>
        <begin position="348"/>
        <end position="371"/>
    </location>
</feature>
<organism evidence="5 6">
    <name type="scientific">Stylonychia lemnae</name>
    <name type="common">Ciliate</name>
    <dbReference type="NCBI Taxonomy" id="5949"/>
    <lineage>
        <taxon>Eukaryota</taxon>
        <taxon>Sar</taxon>
        <taxon>Alveolata</taxon>
        <taxon>Ciliophora</taxon>
        <taxon>Intramacronucleata</taxon>
        <taxon>Spirotrichea</taxon>
        <taxon>Stichotrichia</taxon>
        <taxon>Sporadotrichida</taxon>
        <taxon>Oxytrichidae</taxon>
        <taxon>Stylonychinae</taxon>
        <taxon>Stylonychia</taxon>
    </lineage>
</organism>
<dbReference type="PANTHER" id="PTHR19848">
    <property type="entry name" value="WD40 REPEAT PROTEIN"/>
    <property type="match status" value="1"/>
</dbReference>
<dbReference type="Gene3D" id="2.130.10.10">
    <property type="entry name" value="YVTN repeat-like/Quinoprotein amine dehydrogenase"/>
    <property type="match status" value="2"/>
</dbReference>
<dbReference type="Pfam" id="PF00400">
    <property type="entry name" value="WD40"/>
    <property type="match status" value="4"/>
</dbReference>
<evidence type="ECO:0000256" key="1">
    <source>
        <dbReference type="ARBA" id="ARBA00022574"/>
    </source>
</evidence>
<dbReference type="SMART" id="SM00320">
    <property type="entry name" value="WD40"/>
    <property type="match status" value="6"/>
</dbReference>
<dbReference type="PROSITE" id="PS00678">
    <property type="entry name" value="WD_REPEATS_1"/>
    <property type="match status" value="2"/>
</dbReference>
<dbReference type="Proteomes" id="UP000039865">
    <property type="component" value="Unassembled WGS sequence"/>
</dbReference>
<proteinExistence type="predicted"/>
<evidence type="ECO:0000256" key="2">
    <source>
        <dbReference type="ARBA" id="ARBA00022737"/>
    </source>
</evidence>
<dbReference type="PROSITE" id="PS50294">
    <property type="entry name" value="WD_REPEATS_REGION"/>
    <property type="match status" value="3"/>
</dbReference>
<name>A0A078AKL2_STYLE</name>
<reference evidence="5 6" key="1">
    <citation type="submission" date="2014-06" db="EMBL/GenBank/DDBJ databases">
        <authorList>
            <person name="Swart Estienne"/>
        </authorList>
    </citation>
    <scope>NUCLEOTIDE SEQUENCE [LARGE SCALE GENOMIC DNA]</scope>
    <source>
        <strain evidence="5 6">130c</strain>
    </source>
</reference>
<feature type="repeat" description="WD" evidence="3">
    <location>
        <begin position="306"/>
        <end position="347"/>
    </location>
</feature>
<dbReference type="PRINTS" id="PR00320">
    <property type="entry name" value="GPROTEINBRPT"/>
</dbReference>
<feature type="repeat" description="WD" evidence="3">
    <location>
        <begin position="264"/>
        <end position="305"/>
    </location>
</feature>
<evidence type="ECO:0000256" key="4">
    <source>
        <dbReference type="SAM" id="Coils"/>
    </source>
</evidence>
<keyword evidence="2" id="KW-0677">Repeat</keyword>
<dbReference type="InterPro" id="IPR001680">
    <property type="entry name" value="WD40_rpt"/>
</dbReference>
<evidence type="ECO:0000313" key="5">
    <source>
        <dbReference type="EMBL" id="CDW82895.1"/>
    </source>
</evidence>
<evidence type="ECO:0000256" key="3">
    <source>
        <dbReference type="PROSITE-ProRule" id="PRU00221"/>
    </source>
</evidence>
<dbReference type="CDD" id="cd00200">
    <property type="entry name" value="WD40"/>
    <property type="match status" value="1"/>
</dbReference>
<protein>
    <submittedName>
        <fullName evidence="5">Autophagy protein 16</fullName>
    </submittedName>
</protein>
<feature type="coiled-coil region" evidence="4">
    <location>
        <begin position="125"/>
        <end position="152"/>
    </location>
</feature>
<dbReference type="AlphaFoldDB" id="A0A078AKL2"/>
<feature type="coiled-coil region" evidence="4">
    <location>
        <begin position="7"/>
        <end position="96"/>
    </location>
</feature>
<keyword evidence="6" id="KW-1185">Reference proteome</keyword>
<dbReference type="InParanoid" id="A0A078AKL2"/>
<dbReference type="SUPFAM" id="SSF50978">
    <property type="entry name" value="WD40 repeat-like"/>
    <property type="match status" value="1"/>
</dbReference>
<dbReference type="PROSITE" id="PS50082">
    <property type="entry name" value="WD_REPEATS_2"/>
    <property type="match status" value="5"/>
</dbReference>
<dbReference type="OMA" id="WGRPCIS"/>
<gene>
    <name evidence="5" type="primary">Contig9248.g9883</name>
    <name evidence="5" type="ORF">STYLEM_11931</name>
</gene>
<dbReference type="InterPro" id="IPR036322">
    <property type="entry name" value="WD40_repeat_dom_sf"/>
</dbReference>
<dbReference type="InterPro" id="IPR019775">
    <property type="entry name" value="WD40_repeat_CS"/>
</dbReference>
<accession>A0A078AKL2</accession>
<keyword evidence="1 3" id="KW-0853">WD repeat</keyword>
<feature type="repeat" description="WD" evidence="3">
    <location>
        <begin position="221"/>
        <end position="262"/>
    </location>
</feature>
<dbReference type="OrthoDB" id="287237at2759"/>
<sequence>MDILKQLKTIQDQCKQLERENYAIKQTRGDAIQMVKMEERIRELEGQLNNSYQGQYQQTEEVVKQVRENNNLSERVRELEKKNTLYQDRLRECESIMEKQQNDYDIQYSQAKTIKQEYDGQKSIIAQLELRVKDLSIDNQNLVSKILSLKDEQARALNEANKIYMEAQRIKSEGKRSSQIEEEKNQINFGSSLNLDEFIKPEYLIPTLQEIKVPTKTQFKIPAHKREVTCVCFNPLGDAIATGGGDALIKIWNANTGKEDGTSLRGFSKPITDIAISMDNELLAASSTEHKTMIWSLKTRRTNQTFAGHKDTISSNKFSFSKKSLITGSLDRTIKFWDLEKGLCSKTYIVSGHFDQAIRLWSLRSNEMVYEIQNAHDSSISCVKFTPDEKYLVSTGTDHTLRVFDSRTYKQVYKFEHENYKCGTQTNKLCISSNSRYATMGSLNGNIIIFDIQNGELEEIYEHFHTTTVVACEWQPRGNKFASIDNLGGLYLWEP</sequence>
<dbReference type="PANTHER" id="PTHR19848:SF8">
    <property type="entry name" value="F-BOX AND WD REPEAT DOMAIN CONTAINING 7"/>
    <property type="match status" value="1"/>
</dbReference>